<evidence type="ECO:0000256" key="1">
    <source>
        <dbReference type="ARBA" id="ARBA00002591"/>
    </source>
</evidence>
<dbReference type="Pfam" id="PF02119">
    <property type="entry name" value="FlgI"/>
    <property type="match status" value="1"/>
</dbReference>
<dbReference type="Proteomes" id="UP001575105">
    <property type="component" value="Unassembled WGS sequence"/>
</dbReference>
<evidence type="ECO:0000256" key="3">
    <source>
        <dbReference type="ARBA" id="ARBA00022729"/>
    </source>
</evidence>
<sequence length="365" mass="38939">MFDHASTTRFSPRWIVGLIALIVFALPAHAVQVQDIVRLKGAEKNTLVGMGLVIGLDGTGDGGKFLPAMRPLAEVIGQLIDPNVVASELQDARNVALVALTADLSGAGVREGDRVDVHVASVGPARSLRGGRLFLIPMTGPMPGSPVFAFAQGAVTVEDRNTPTVGVVKNGAQLTRDIMARYFDERGRLTLVLNDANASWPVANNLASLINGLIAPDGPNVARAVDQRNVVVQVPPYERDDPAAFISQILTTYMDPSQVSTGARVVINERTGTIVISGDVQVSPVIISHKGLTITTVTPPPGQPQFEPEVTEENFIAFDPENRAGAKLADLLNAFNQLKVPAEDRIAILRLMHESGKLHAQLIVE</sequence>
<keyword evidence="6" id="KW-1185">Reference proteome</keyword>
<organism evidence="5 6">
    <name type="scientific">Natronomicrosphaera hydrolytica</name>
    <dbReference type="NCBI Taxonomy" id="3242702"/>
    <lineage>
        <taxon>Bacteria</taxon>
        <taxon>Pseudomonadati</taxon>
        <taxon>Planctomycetota</taxon>
        <taxon>Phycisphaerae</taxon>
        <taxon>Phycisphaerales</taxon>
        <taxon>Phycisphaeraceae</taxon>
        <taxon>Natronomicrosphaera</taxon>
    </lineage>
</organism>
<comment type="function">
    <text evidence="1">Assembles around the rod to form the L-ring and probably protects the motor/basal body from shearing forces during rotation.</text>
</comment>
<keyword evidence="5" id="KW-0966">Cell projection</keyword>
<reference evidence="5 6" key="1">
    <citation type="submission" date="2024-08" db="EMBL/GenBank/DDBJ databases">
        <title>Whole-genome sequencing of halo(alkali)philic microorganisms from hypersaline lakes.</title>
        <authorList>
            <person name="Sorokin D.Y."/>
            <person name="Merkel A.Y."/>
            <person name="Messina E."/>
            <person name="Yakimov M."/>
        </authorList>
    </citation>
    <scope>NUCLEOTIDE SEQUENCE [LARGE SCALE GENOMIC DNA]</scope>
    <source>
        <strain evidence="5 6">AB-hyl4</strain>
    </source>
</reference>
<dbReference type="PANTHER" id="PTHR30381:SF0">
    <property type="entry name" value="FLAGELLAR P-RING PROTEIN"/>
    <property type="match status" value="1"/>
</dbReference>
<keyword evidence="3" id="KW-0732">Signal</keyword>
<comment type="subcellular location">
    <subcellularLocation>
        <location evidence="2">Bacterial flagellum basal body</location>
    </subcellularLocation>
</comment>
<evidence type="ECO:0000256" key="2">
    <source>
        <dbReference type="ARBA" id="ARBA00004117"/>
    </source>
</evidence>
<dbReference type="PANTHER" id="PTHR30381">
    <property type="entry name" value="FLAGELLAR P-RING PERIPLASMIC PROTEIN FLGI"/>
    <property type="match status" value="1"/>
</dbReference>
<dbReference type="EMBL" id="JBGUBD010000006">
    <property type="protein sequence ID" value="MFA9479002.1"/>
    <property type="molecule type" value="Genomic_DNA"/>
</dbReference>
<dbReference type="PRINTS" id="PR01010">
    <property type="entry name" value="FLGPRINGFLGI"/>
</dbReference>
<name>A0ABV4U6R1_9BACT</name>
<keyword evidence="5" id="KW-0282">Flagellum</keyword>
<evidence type="ECO:0000313" key="6">
    <source>
        <dbReference type="Proteomes" id="UP001575105"/>
    </source>
</evidence>
<keyword evidence="5" id="KW-0969">Cilium</keyword>
<gene>
    <name evidence="5" type="ORF">ACERK3_11970</name>
</gene>
<keyword evidence="4" id="KW-0975">Bacterial flagellum</keyword>
<dbReference type="InterPro" id="IPR001782">
    <property type="entry name" value="Flag_FlgI"/>
</dbReference>
<accession>A0ABV4U6R1</accession>
<proteinExistence type="predicted"/>
<evidence type="ECO:0000256" key="4">
    <source>
        <dbReference type="ARBA" id="ARBA00023143"/>
    </source>
</evidence>
<protein>
    <submittedName>
        <fullName evidence="5">Flagellar basal body P-ring protein FlgI</fullName>
    </submittedName>
</protein>
<evidence type="ECO:0000313" key="5">
    <source>
        <dbReference type="EMBL" id="MFA9479002.1"/>
    </source>
</evidence>
<comment type="caution">
    <text evidence="5">The sequence shown here is derived from an EMBL/GenBank/DDBJ whole genome shotgun (WGS) entry which is preliminary data.</text>
</comment>
<dbReference type="RefSeq" id="WP_425345919.1">
    <property type="nucleotide sequence ID" value="NZ_JBGUBD010000006.1"/>
</dbReference>